<feature type="domain" description="Glucose/Sorbosone dehydrogenase" evidence="2">
    <location>
        <begin position="66"/>
        <end position="356"/>
    </location>
</feature>
<dbReference type="PANTHER" id="PTHR19328:SF13">
    <property type="entry name" value="HIPL1 PROTEIN"/>
    <property type="match status" value="1"/>
</dbReference>
<dbReference type="STRING" id="571913.VV02_18995"/>
<name>A0A0K1JL42_9MICO</name>
<feature type="region of interest" description="Disordered" evidence="1">
    <location>
        <begin position="23"/>
        <end position="60"/>
    </location>
</feature>
<accession>A0A0K1JL42</accession>
<proteinExistence type="predicted"/>
<dbReference type="PROSITE" id="PS51257">
    <property type="entry name" value="PROKAR_LIPOPROTEIN"/>
    <property type="match status" value="1"/>
</dbReference>
<dbReference type="InterPro" id="IPR011041">
    <property type="entry name" value="Quinoprot_gluc/sorb_DH_b-prop"/>
</dbReference>
<dbReference type="Gene3D" id="2.120.10.30">
    <property type="entry name" value="TolB, C-terminal domain"/>
    <property type="match status" value="1"/>
</dbReference>
<feature type="compositionally biased region" description="Polar residues" evidence="1">
    <location>
        <begin position="192"/>
        <end position="201"/>
    </location>
</feature>
<protein>
    <submittedName>
        <fullName evidence="3">Glucose sorbosone dehydrogenase</fullName>
    </submittedName>
</protein>
<evidence type="ECO:0000256" key="1">
    <source>
        <dbReference type="SAM" id="MobiDB-lite"/>
    </source>
</evidence>
<dbReference type="InterPro" id="IPR012938">
    <property type="entry name" value="Glc/Sorbosone_DH"/>
</dbReference>
<organism evidence="3 4">
    <name type="scientific">Luteipulveratus mongoliensis</name>
    <dbReference type="NCBI Taxonomy" id="571913"/>
    <lineage>
        <taxon>Bacteria</taxon>
        <taxon>Bacillati</taxon>
        <taxon>Actinomycetota</taxon>
        <taxon>Actinomycetes</taxon>
        <taxon>Micrococcales</taxon>
        <taxon>Dermacoccaceae</taxon>
        <taxon>Luteipulveratus</taxon>
    </lineage>
</organism>
<dbReference type="Pfam" id="PF07995">
    <property type="entry name" value="GSDH"/>
    <property type="match status" value="1"/>
</dbReference>
<dbReference type="SUPFAM" id="SSF50952">
    <property type="entry name" value="Soluble quinoprotein glucose dehydrogenase"/>
    <property type="match status" value="1"/>
</dbReference>
<dbReference type="AlphaFoldDB" id="A0A0K1JL42"/>
<evidence type="ECO:0000313" key="4">
    <source>
        <dbReference type="Proteomes" id="UP000066480"/>
    </source>
</evidence>
<sequence length="376" mass="39685">MGTRRIRTACTAAAVAVVAFTGCESSPPESSGSTAGSSASAPAPAPSSGGAPTSSSESRTTVASKLDVPWGLAFLPDRSALLTLRDKAEVLQIREGAKPVSVGKIDGVEPNGEGGLLGIAVSPQFASDKRVFVYYTTGSDNRVERFTFDGKALHADRVILQGIPNADHHNGGRLEFGPDGRLYIGTGDAGETSHSQDTSSLGGKILRVDQDGNAPTDNPNSGSPVWSWGHRNVQGLAWDSAGRMFASEFGQNTWDELNLIRKGANYGWPVVEGKGNRAPYVDPLVQWRTSDSSPSGLAIGTDGAAYMAALAGRALWRVPLNGITAGTPERLLDNQLGRIRTVERASDGRLWIVTSNTFRGSPSDDDDRVIAMRPPL</sequence>
<dbReference type="KEGG" id="lmoi:VV02_18995"/>
<feature type="compositionally biased region" description="Low complexity" evidence="1">
    <location>
        <begin position="23"/>
        <end position="58"/>
    </location>
</feature>
<evidence type="ECO:0000259" key="2">
    <source>
        <dbReference type="Pfam" id="PF07995"/>
    </source>
</evidence>
<dbReference type="PANTHER" id="PTHR19328">
    <property type="entry name" value="HEDGEHOG-INTERACTING PROTEIN"/>
    <property type="match status" value="1"/>
</dbReference>
<dbReference type="PATRIC" id="fig|571913.6.peg.3848"/>
<feature type="compositionally biased region" description="Polar residues" evidence="1">
    <location>
        <begin position="213"/>
        <end position="224"/>
    </location>
</feature>
<dbReference type="EMBL" id="CP011112">
    <property type="protein sequence ID" value="AKU17444.1"/>
    <property type="molecule type" value="Genomic_DNA"/>
</dbReference>
<dbReference type="Proteomes" id="UP000066480">
    <property type="component" value="Chromosome"/>
</dbReference>
<reference evidence="3 4" key="1">
    <citation type="submission" date="2015-03" db="EMBL/GenBank/DDBJ databases">
        <title>Luteipulveratus halotolerans sp. nov., a novel actinobacterium (Dermacoccaceae) from Sarawak, Malaysia.</title>
        <authorList>
            <person name="Juboi H."/>
            <person name="Basik A."/>
            <person name="Shamsul S.S."/>
            <person name="Arnold P."/>
            <person name="Schmitt E.K."/>
            <person name="Sanglier J.-J."/>
            <person name="Yeo T."/>
        </authorList>
    </citation>
    <scope>NUCLEOTIDE SEQUENCE [LARGE SCALE GENOMIC DNA]</scope>
    <source>
        <strain evidence="3 4">MN07-A0370</strain>
    </source>
</reference>
<evidence type="ECO:0000313" key="3">
    <source>
        <dbReference type="EMBL" id="AKU17444.1"/>
    </source>
</evidence>
<dbReference type="OrthoDB" id="9770043at2"/>
<dbReference type="RefSeq" id="WP_052594029.1">
    <property type="nucleotide sequence ID" value="NZ_CP011112.1"/>
</dbReference>
<gene>
    <name evidence="3" type="ORF">VV02_18995</name>
</gene>
<dbReference type="InterPro" id="IPR011042">
    <property type="entry name" value="6-blade_b-propeller_TolB-like"/>
</dbReference>
<keyword evidence="4" id="KW-1185">Reference proteome</keyword>
<feature type="region of interest" description="Disordered" evidence="1">
    <location>
        <begin position="188"/>
        <end position="227"/>
    </location>
</feature>